<protein>
    <submittedName>
        <fullName evidence="2">Uncharacterized protein</fullName>
    </submittedName>
</protein>
<proteinExistence type="predicted"/>
<dbReference type="Proteomes" id="UP000799438">
    <property type="component" value="Unassembled WGS sequence"/>
</dbReference>
<dbReference type="RefSeq" id="XP_033394506.1">
    <property type="nucleotide sequence ID" value="XM_033547220.1"/>
</dbReference>
<reference evidence="2" key="1">
    <citation type="journal article" date="2020" name="Stud. Mycol.">
        <title>101 Dothideomycetes genomes: a test case for predicting lifestyles and emergence of pathogens.</title>
        <authorList>
            <person name="Haridas S."/>
            <person name="Albert R."/>
            <person name="Binder M."/>
            <person name="Bloem J."/>
            <person name="Labutti K."/>
            <person name="Salamov A."/>
            <person name="Andreopoulos B."/>
            <person name="Baker S."/>
            <person name="Barry K."/>
            <person name="Bills G."/>
            <person name="Bluhm B."/>
            <person name="Cannon C."/>
            <person name="Castanera R."/>
            <person name="Culley D."/>
            <person name="Daum C."/>
            <person name="Ezra D."/>
            <person name="Gonzalez J."/>
            <person name="Henrissat B."/>
            <person name="Kuo A."/>
            <person name="Liang C."/>
            <person name="Lipzen A."/>
            <person name="Lutzoni F."/>
            <person name="Magnuson J."/>
            <person name="Mondo S."/>
            <person name="Nolan M."/>
            <person name="Ohm R."/>
            <person name="Pangilinan J."/>
            <person name="Park H.-J."/>
            <person name="Ramirez L."/>
            <person name="Alfaro M."/>
            <person name="Sun H."/>
            <person name="Tritt A."/>
            <person name="Yoshinaga Y."/>
            <person name="Zwiers L.-H."/>
            <person name="Turgeon B."/>
            <person name="Goodwin S."/>
            <person name="Spatafora J."/>
            <person name="Crous P."/>
            <person name="Grigoriev I."/>
        </authorList>
    </citation>
    <scope>NUCLEOTIDE SEQUENCE</scope>
    <source>
        <strain evidence="2">CBS 121167</strain>
    </source>
</reference>
<gene>
    <name evidence="2" type="ORF">K452DRAFT_84662</name>
</gene>
<evidence type="ECO:0000313" key="2">
    <source>
        <dbReference type="EMBL" id="KAF2138793.1"/>
    </source>
</evidence>
<organism evidence="2 3">
    <name type="scientific">Aplosporella prunicola CBS 121167</name>
    <dbReference type="NCBI Taxonomy" id="1176127"/>
    <lineage>
        <taxon>Eukaryota</taxon>
        <taxon>Fungi</taxon>
        <taxon>Dikarya</taxon>
        <taxon>Ascomycota</taxon>
        <taxon>Pezizomycotina</taxon>
        <taxon>Dothideomycetes</taxon>
        <taxon>Dothideomycetes incertae sedis</taxon>
        <taxon>Botryosphaeriales</taxon>
        <taxon>Aplosporellaceae</taxon>
        <taxon>Aplosporella</taxon>
    </lineage>
</organism>
<evidence type="ECO:0000313" key="3">
    <source>
        <dbReference type="Proteomes" id="UP000799438"/>
    </source>
</evidence>
<keyword evidence="3" id="KW-1185">Reference proteome</keyword>
<dbReference type="AlphaFoldDB" id="A0A6A6B5U2"/>
<accession>A0A6A6B5U2</accession>
<dbReference type="EMBL" id="ML995495">
    <property type="protein sequence ID" value="KAF2138793.1"/>
    <property type="molecule type" value="Genomic_DNA"/>
</dbReference>
<dbReference type="GeneID" id="54304727"/>
<feature type="region of interest" description="Disordered" evidence="1">
    <location>
        <begin position="1"/>
        <end position="22"/>
    </location>
</feature>
<evidence type="ECO:0000256" key="1">
    <source>
        <dbReference type="SAM" id="MobiDB-lite"/>
    </source>
</evidence>
<name>A0A6A6B5U2_9PEZI</name>
<sequence length="106" mass="11999">MKKKRHEKSKEEKRTSSGRSLLATRPAGVLTCLCPNVVPTSLACQKERKKRKKKKKKNPSRCVSCPRPSLSLALLRYATTHATHPRLRLQPRLLNACVLATCKPRQ</sequence>